<dbReference type="InterPro" id="IPR009057">
    <property type="entry name" value="Homeodomain-like_sf"/>
</dbReference>
<dbReference type="RefSeq" id="WP_163669411.1">
    <property type="nucleotide sequence ID" value="NZ_QXHD01000004.1"/>
</dbReference>
<keyword evidence="2 4" id="KW-0238">DNA-binding</keyword>
<organism evidence="6 7">
    <name type="scientific">Adonisia turfae CCMR0081</name>
    <dbReference type="NCBI Taxonomy" id="2292702"/>
    <lineage>
        <taxon>Bacteria</taxon>
        <taxon>Bacillati</taxon>
        <taxon>Cyanobacteriota</taxon>
        <taxon>Adonisia</taxon>
        <taxon>Adonisia turfae</taxon>
    </lineage>
</organism>
<name>A0A6M0RRS3_9CYAN</name>
<dbReference type="PANTHER" id="PTHR47506:SF1">
    <property type="entry name" value="HTH-TYPE TRANSCRIPTIONAL REGULATOR YJDC"/>
    <property type="match status" value="1"/>
</dbReference>
<dbReference type="AlphaFoldDB" id="A0A6M0RRS3"/>
<dbReference type="EMBL" id="QXHD01000004">
    <property type="protein sequence ID" value="NEZ58503.1"/>
    <property type="molecule type" value="Genomic_DNA"/>
</dbReference>
<dbReference type="PROSITE" id="PS50977">
    <property type="entry name" value="HTH_TETR_2"/>
    <property type="match status" value="1"/>
</dbReference>
<dbReference type="PANTHER" id="PTHR47506">
    <property type="entry name" value="TRANSCRIPTIONAL REGULATORY PROTEIN"/>
    <property type="match status" value="1"/>
</dbReference>
<evidence type="ECO:0000256" key="3">
    <source>
        <dbReference type="ARBA" id="ARBA00023163"/>
    </source>
</evidence>
<comment type="caution">
    <text evidence="6">The sequence shown here is derived from an EMBL/GenBank/DDBJ whole genome shotgun (WGS) entry which is preliminary data.</text>
</comment>
<keyword evidence="1" id="KW-0805">Transcription regulation</keyword>
<keyword evidence="7" id="KW-1185">Reference proteome</keyword>
<dbReference type="Pfam" id="PF21993">
    <property type="entry name" value="TetR_C_13_2"/>
    <property type="match status" value="1"/>
</dbReference>
<dbReference type="InterPro" id="IPR001647">
    <property type="entry name" value="HTH_TetR"/>
</dbReference>
<evidence type="ECO:0000313" key="6">
    <source>
        <dbReference type="EMBL" id="NEZ58503.1"/>
    </source>
</evidence>
<dbReference type="InterPro" id="IPR036271">
    <property type="entry name" value="Tet_transcr_reg_TetR-rel_C_sf"/>
</dbReference>
<dbReference type="InterPro" id="IPR054156">
    <property type="entry name" value="YxaF_TetR_C"/>
</dbReference>
<gene>
    <name evidence="6" type="ORF">DXZ20_23225</name>
</gene>
<dbReference type="SUPFAM" id="SSF46689">
    <property type="entry name" value="Homeodomain-like"/>
    <property type="match status" value="1"/>
</dbReference>
<dbReference type="Gene3D" id="1.10.357.10">
    <property type="entry name" value="Tetracycline Repressor, domain 2"/>
    <property type="match status" value="1"/>
</dbReference>
<sequence>MAREPYLPVLFRLFRRHGYDGVSLANIAEATGLGKASLYHHFPGGKAEMVRETLAYSGRWMADNIVAPLQGDGEPLERLRGMCDRISALYEAGEQPCLLASLTLGASRDMFHEAIKDRLQTLVDAIASVLIEAGLDPDLAQQRGEDAVMTIQGSLILSRGLDDPKPFQRAIAQLPDRLWDGLPMKV</sequence>
<dbReference type="Pfam" id="PF00440">
    <property type="entry name" value="TetR_N"/>
    <property type="match status" value="1"/>
</dbReference>
<reference evidence="6 7" key="1">
    <citation type="journal article" date="2020" name="Microb. Ecol.">
        <title>Ecogenomics of the Marine Benthic Filamentous Cyanobacterium Adonisia.</title>
        <authorList>
            <person name="Walter J.M."/>
            <person name="Coutinho F.H."/>
            <person name="Leomil L."/>
            <person name="Hargreaves P.I."/>
            <person name="Campeao M.E."/>
            <person name="Vieira V.V."/>
            <person name="Silva B.S."/>
            <person name="Fistarol G.O."/>
            <person name="Salomon P.S."/>
            <person name="Sawabe T."/>
            <person name="Mino S."/>
            <person name="Hosokawa M."/>
            <person name="Miyashita H."/>
            <person name="Maruyama F."/>
            <person name="van Verk M.C."/>
            <person name="Dutilh B.E."/>
            <person name="Thompson C.C."/>
            <person name="Thompson F.L."/>
        </authorList>
    </citation>
    <scope>NUCLEOTIDE SEQUENCE [LARGE SCALE GENOMIC DNA]</scope>
    <source>
        <strain evidence="6 7">CCMR0081</strain>
    </source>
</reference>
<evidence type="ECO:0000313" key="7">
    <source>
        <dbReference type="Proteomes" id="UP000481033"/>
    </source>
</evidence>
<accession>A0A6M0RRS3</accession>
<dbReference type="SUPFAM" id="SSF48498">
    <property type="entry name" value="Tetracyclin repressor-like, C-terminal domain"/>
    <property type="match status" value="1"/>
</dbReference>
<evidence type="ECO:0000256" key="4">
    <source>
        <dbReference type="PROSITE-ProRule" id="PRU00335"/>
    </source>
</evidence>
<feature type="DNA-binding region" description="H-T-H motif" evidence="4">
    <location>
        <begin position="23"/>
        <end position="42"/>
    </location>
</feature>
<dbReference type="Proteomes" id="UP000481033">
    <property type="component" value="Unassembled WGS sequence"/>
</dbReference>
<keyword evidence="3" id="KW-0804">Transcription</keyword>
<evidence type="ECO:0000259" key="5">
    <source>
        <dbReference type="PROSITE" id="PS50977"/>
    </source>
</evidence>
<evidence type="ECO:0000256" key="2">
    <source>
        <dbReference type="ARBA" id="ARBA00023125"/>
    </source>
</evidence>
<feature type="domain" description="HTH tetR-type" evidence="5">
    <location>
        <begin position="1"/>
        <end position="60"/>
    </location>
</feature>
<protein>
    <submittedName>
        <fullName evidence="6">TetR/AcrR family transcriptional regulator</fullName>
    </submittedName>
</protein>
<evidence type="ECO:0000256" key="1">
    <source>
        <dbReference type="ARBA" id="ARBA00023015"/>
    </source>
</evidence>
<proteinExistence type="predicted"/>
<dbReference type="GO" id="GO:0003677">
    <property type="term" value="F:DNA binding"/>
    <property type="evidence" value="ECO:0007669"/>
    <property type="project" value="UniProtKB-UniRule"/>
</dbReference>